<dbReference type="SUPFAM" id="SSF82861">
    <property type="entry name" value="Mechanosensitive channel protein MscS (YggB), transmembrane region"/>
    <property type="match status" value="1"/>
</dbReference>
<keyword evidence="4 7" id="KW-0812">Transmembrane</keyword>
<feature type="transmembrane region" description="Helical" evidence="7">
    <location>
        <begin position="52"/>
        <end position="76"/>
    </location>
</feature>
<proteinExistence type="inferred from homology"/>
<evidence type="ECO:0000313" key="10">
    <source>
        <dbReference type="EMBL" id="MBO1263957.1"/>
    </source>
</evidence>
<dbReference type="SUPFAM" id="SSF50182">
    <property type="entry name" value="Sm-like ribonucleoproteins"/>
    <property type="match status" value="1"/>
</dbReference>
<dbReference type="InterPro" id="IPR011014">
    <property type="entry name" value="MscS_channel_TM-2"/>
</dbReference>
<keyword evidence="11" id="KW-1185">Reference proteome</keyword>
<dbReference type="SUPFAM" id="SSF82689">
    <property type="entry name" value="Mechanosensitive channel protein MscS (YggB), C-terminal domain"/>
    <property type="match status" value="1"/>
</dbReference>
<feature type="domain" description="Mechanosensitive ion channel MscS" evidence="8">
    <location>
        <begin position="100"/>
        <end position="166"/>
    </location>
</feature>
<accession>A0A939H4C2</accession>
<dbReference type="InterPro" id="IPR011066">
    <property type="entry name" value="MscS_channel_C_sf"/>
</dbReference>
<dbReference type="Gene3D" id="2.30.30.60">
    <property type="match status" value="1"/>
</dbReference>
<comment type="similarity">
    <text evidence="2">Belongs to the MscS (TC 1.A.23) family.</text>
</comment>
<dbReference type="Proteomes" id="UP000664218">
    <property type="component" value="Unassembled WGS sequence"/>
</dbReference>
<evidence type="ECO:0000256" key="3">
    <source>
        <dbReference type="ARBA" id="ARBA00022475"/>
    </source>
</evidence>
<evidence type="ECO:0000313" key="11">
    <source>
        <dbReference type="Proteomes" id="UP000664218"/>
    </source>
</evidence>
<dbReference type="Gene3D" id="1.10.287.1260">
    <property type="match status" value="1"/>
</dbReference>
<gene>
    <name evidence="10" type="ORF">J3A84_02730</name>
</gene>
<evidence type="ECO:0000256" key="6">
    <source>
        <dbReference type="ARBA" id="ARBA00023136"/>
    </source>
</evidence>
<evidence type="ECO:0000256" key="5">
    <source>
        <dbReference type="ARBA" id="ARBA00022989"/>
    </source>
</evidence>
<organism evidence="10 11">
    <name type="scientific">Proteiniclasticum aestuarii</name>
    <dbReference type="NCBI Taxonomy" id="2817862"/>
    <lineage>
        <taxon>Bacteria</taxon>
        <taxon>Bacillati</taxon>
        <taxon>Bacillota</taxon>
        <taxon>Clostridia</taxon>
        <taxon>Eubacteriales</taxon>
        <taxon>Clostridiaceae</taxon>
        <taxon>Proteiniclasticum</taxon>
    </lineage>
</organism>
<dbReference type="Pfam" id="PF21082">
    <property type="entry name" value="MS_channel_3rd"/>
    <property type="match status" value="1"/>
</dbReference>
<evidence type="ECO:0000256" key="2">
    <source>
        <dbReference type="ARBA" id="ARBA00008017"/>
    </source>
</evidence>
<dbReference type="Pfam" id="PF05552">
    <property type="entry name" value="MS_channel_1st_1"/>
    <property type="match status" value="1"/>
</dbReference>
<dbReference type="InterPro" id="IPR006685">
    <property type="entry name" value="MscS_channel_2nd"/>
</dbReference>
<name>A0A939H4C2_9CLOT</name>
<evidence type="ECO:0000256" key="7">
    <source>
        <dbReference type="SAM" id="Phobius"/>
    </source>
</evidence>
<dbReference type="PANTHER" id="PTHR30221:SF1">
    <property type="entry name" value="SMALL-CONDUCTANCE MECHANOSENSITIVE CHANNEL"/>
    <property type="match status" value="1"/>
</dbReference>
<dbReference type="GO" id="GO:0008381">
    <property type="term" value="F:mechanosensitive monoatomic ion channel activity"/>
    <property type="evidence" value="ECO:0007669"/>
    <property type="project" value="InterPro"/>
</dbReference>
<dbReference type="InterPro" id="IPR008910">
    <property type="entry name" value="MSC_TM_helix"/>
</dbReference>
<reference evidence="10" key="1">
    <citation type="submission" date="2021-03" db="EMBL/GenBank/DDBJ databases">
        <title>Proteiniclasticum marinus sp. nov., isolated from tidal flat sediment.</title>
        <authorList>
            <person name="Namirimu T."/>
            <person name="Yang J.-A."/>
            <person name="Yang S.-H."/>
            <person name="Kim Y.-J."/>
            <person name="Kwon K.K."/>
        </authorList>
    </citation>
    <scope>NUCLEOTIDE SEQUENCE</scope>
    <source>
        <strain evidence="10">SCR006</strain>
    </source>
</reference>
<dbReference type="PANTHER" id="PTHR30221">
    <property type="entry name" value="SMALL-CONDUCTANCE MECHANOSENSITIVE CHANNEL"/>
    <property type="match status" value="1"/>
</dbReference>
<evidence type="ECO:0000259" key="8">
    <source>
        <dbReference type="Pfam" id="PF00924"/>
    </source>
</evidence>
<dbReference type="AlphaFoldDB" id="A0A939H4C2"/>
<dbReference type="Gene3D" id="3.30.70.100">
    <property type="match status" value="1"/>
</dbReference>
<dbReference type="PROSITE" id="PS01246">
    <property type="entry name" value="UPF0003"/>
    <property type="match status" value="1"/>
</dbReference>
<evidence type="ECO:0000256" key="1">
    <source>
        <dbReference type="ARBA" id="ARBA00004651"/>
    </source>
</evidence>
<comment type="caution">
    <text evidence="10">The sequence shown here is derived from an EMBL/GenBank/DDBJ whole genome shotgun (WGS) entry which is preliminary data.</text>
</comment>
<keyword evidence="3" id="KW-1003">Cell membrane</keyword>
<evidence type="ECO:0000259" key="9">
    <source>
        <dbReference type="Pfam" id="PF21082"/>
    </source>
</evidence>
<protein>
    <submittedName>
        <fullName evidence="10">Mechanosensitive ion channel</fullName>
    </submittedName>
</protein>
<keyword evidence="5 7" id="KW-1133">Transmembrane helix</keyword>
<feature type="transmembrane region" description="Helical" evidence="7">
    <location>
        <begin position="82"/>
        <end position="98"/>
    </location>
</feature>
<dbReference type="InterPro" id="IPR023408">
    <property type="entry name" value="MscS_beta-dom_sf"/>
</dbReference>
<dbReference type="InterPro" id="IPR045275">
    <property type="entry name" value="MscS_archaea/bacteria_type"/>
</dbReference>
<dbReference type="InterPro" id="IPR006686">
    <property type="entry name" value="MscS_channel_CS"/>
</dbReference>
<dbReference type="GO" id="GO:0005886">
    <property type="term" value="C:plasma membrane"/>
    <property type="evidence" value="ECO:0007669"/>
    <property type="project" value="UniProtKB-SubCell"/>
</dbReference>
<dbReference type="EMBL" id="JAFNJU010000001">
    <property type="protein sequence ID" value="MBO1263957.1"/>
    <property type="molecule type" value="Genomic_DNA"/>
</dbReference>
<sequence length="280" mass="31166">MDFFEKLNGMIGAYGFKILGFLVVLVIGWQLAKYVVRLLEKSLMKSKLDVSVHGFILTLSGFFLKLIVIITAATIIDVPMTTFIAMLSAAGLAVGLALKDSLSNFAAGILLLIFRPFGVGDYIQTSDVSGTVLSIEMLYTSMNTIDNKRVMVPNGHLATSHITNYSVEPYRRIDKVYSVAYGTDVLKVKEVLMGIVLKNEMILDERGVILGVINHGDSSVDFDLKVWVKREDYFTVLYALNEDVIVEFEKNDIEIPYPTRDVTVTMNKTDSETLEKPLEG</sequence>
<comment type="subcellular location">
    <subcellularLocation>
        <location evidence="1">Cell membrane</location>
        <topology evidence="1">Multi-pass membrane protein</topology>
    </subcellularLocation>
</comment>
<dbReference type="RefSeq" id="WP_207598451.1">
    <property type="nucleotide sequence ID" value="NZ_JAFNJU010000001.1"/>
</dbReference>
<keyword evidence="6 7" id="KW-0472">Membrane</keyword>
<dbReference type="Pfam" id="PF00924">
    <property type="entry name" value="MS_channel_2nd"/>
    <property type="match status" value="1"/>
</dbReference>
<feature type="domain" description="Mechanosensitive ion channel MscS C-terminal" evidence="9">
    <location>
        <begin position="176"/>
        <end position="255"/>
    </location>
</feature>
<dbReference type="InterPro" id="IPR010920">
    <property type="entry name" value="LSM_dom_sf"/>
</dbReference>
<feature type="transmembrane region" description="Helical" evidence="7">
    <location>
        <begin position="12"/>
        <end position="32"/>
    </location>
</feature>
<dbReference type="InterPro" id="IPR049278">
    <property type="entry name" value="MS_channel_C"/>
</dbReference>
<evidence type="ECO:0000256" key="4">
    <source>
        <dbReference type="ARBA" id="ARBA00022692"/>
    </source>
</evidence>